<dbReference type="FunFam" id="1.10.238.10:FF:000205">
    <property type="entry name" value="calcineurin B homologous protein 3"/>
    <property type="match status" value="1"/>
</dbReference>
<dbReference type="GO" id="GO:0004860">
    <property type="term" value="F:protein kinase inhibitor activity"/>
    <property type="evidence" value="ECO:0007669"/>
    <property type="project" value="UniProtKB-KW"/>
</dbReference>
<evidence type="ECO:0000256" key="15">
    <source>
        <dbReference type="ARBA" id="ARBA00023273"/>
    </source>
</evidence>
<keyword evidence="10" id="KW-0221">Differentiation</keyword>
<dbReference type="SMART" id="SM00054">
    <property type="entry name" value="EFh"/>
    <property type="match status" value="1"/>
</dbReference>
<dbReference type="GO" id="GO:0005509">
    <property type="term" value="F:calcium ion binding"/>
    <property type="evidence" value="ECO:0007669"/>
    <property type="project" value="InterPro"/>
</dbReference>
<dbReference type="GO" id="GO:0030027">
    <property type="term" value="C:lamellipodium"/>
    <property type="evidence" value="ECO:0007669"/>
    <property type="project" value="UniProtKB-SubCell"/>
</dbReference>
<keyword evidence="7" id="KW-0963">Cytoplasm</keyword>
<dbReference type="InterPro" id="IPR052490">
    <property type="entry name" value="CHP3"/>
</dbReference>
<evidence type="ECO:0000256" key="5">
    <source>
        <dbReference type="ARBA" id="ARBA00004635"/>
    </source>
</evidence>
<evidence type="ECO:0000256" key="8">
    <source>
        <dbReference type="ARBA" id="ARBA00022707"/>
    </source>
</evidence>
<dbReference type="GO" id="GO:0005634">
    <property type="term" value="C:nucleus"/>
    <property type="evidence" value="ECO:0007669"/>
    <property type="project" value="UniProtKB-SubCell"/>
</dbReference>
<dbReference type="InterPro" id="IPR011992">
    <property type="entry name" value="EF-hand-dom_pair"/>
</dbReference>
<sequence>MSVRVVNDTAVLEAQAALQLDFRGLLRFLYLSFLYCQMDVATVPSLEVLPSPQNHIELNVVSSDQIEQLHRRFKQLSGDQPTIRKENFNNVPDLELNPIRSKIVRAFFDNRNLRKGPSGLADEINFEDFLTIMSYFRPIDTTLGEEQVELSRKEKLKFLFHMYDSDSDGRITLEEYRNVVEELLSGNPHIEKESARSIADGAMMEAASVCVGQMEPDQVYEGITFEDFLKIWQGIDIETKMHIRFLNMETIALCH</sequence>
<keyword evidence="15" id="KW-0966">Cell projection</keyword>
<evidence type="ECO:0000256" key="13">
    <source>
        <dbReference type="ARBA" id="ARBA00023136"/>
    </source>
</evidence>
<keyword evidence="6" id="KW-1003">Cell membrane</keyword>
<evidence type="ECO:0000256" key="6">
    <source>
        <dbReference type="ARBA" id="ARBA00022475"/>
    </source>
</evidence>
<evidence type="ECO:0000259" key="22">
    <source>
        <dbReference type="PROSITE" id="PS50222"/>
    </source>
</evidence>
<comment type="similarity">
    <text evidence="17">Belongs to the calcineurin regulatory subunit family. CHP subfamily.</text>
</comment>
<dbReference type="Gene3D" id="1.10.238.10">
    <property type="entry name" value="EF-hand"/>
    <property type="match status" value="1"/>
</dbReference>
<dbReference type="Proteomes" id="UP001108280">
    <property type="component" value="Chromosome 4"/>
</dbReference>
<evidence type="ECO:0000256" key="3">
    <source>
        <dbReference type="ARBA" id="ARBA00004510"/>
    </source>
</evidence>
<feature type="domain" description="EF-hand" evidence="22">
    <location>
        <begin position="151"/>
        <end position="186"/>
    </location>
</feature>
<dbReference type="KEGG" id="cge:100757834"/>
<evidence type="ECO:0000256" key="11">
    <source>
        <dbReference type="ARBA" id="ARBA00022837"/>
    </source>
</evidence>
<dbReference type="SUPFAM" id="SSF47473">
    <property type="entry name" value="EF-hand"/>
    <property type="match status" value="1"/>
</dbReference>
<organism evidence="23 24">
    <name type="scientific">Cricetulus griseus</name>
    <name type="common">Chinese hamster</name>
    <name type="synonym">Cricetulus barabensis griseus</name>
    <dbReference type="NCBI Taxonomy" id="10029"/>
    <lineage>
        <taxon>Eukaryota</taxon>
        <taxon>Metazoa</taxon>
        <taxon>Chordata</taxon>
        <taxon>Craniata</taxon>
        <taxon>Vertebrata</taxon>
        <taxon>Euteleostomi</taxon>
        <taxon>Mammalia</taxon>
        <taxon>Eutheria</taxon>
        <taxon>Euarchontoglires</taxon>
        <taxon>Glires</taxon>
        <taxon>Rodentia</taxon>
        <taxon>Myomorpha</taxon>
        <taxon>Muroidea</taxon>
        <taxon>Cricetidae</taxon>
        <taxon>Cricetinae</taxon>
        <taxon>Cricetulus</taxon>
    </lineage>
</organism>
<dbReference type="InterPro" id="IPR002048">
    <property type="entry name" value="EF_hand_dom"/>
</dbReference>
<evidence type="ECO:0000256" key="14">
    <source>
        <dbReference type="ARBA" id="ARBA00023242"/>
    </source>
</evidence>
<keyword evidence="16" id="KW-0449">Lipoprotein</keyword>
<evidence type="ECO:0000256" key="16">
    <source>
        <dbReference type="ARBA" id="ARBA00023288"/>
    </source>
</evidence>
<evidence type="ECO:0000256" key="4">
    <source>
        <dbReference type="ARBA" id="ARBA00004632"/>
    </source>
</evidence>
<reference evidence="23" key="1">
    <citation type="journal article" date="2018" name="Biotechnol. Bioeng.">
        <title>A reference genome of the Chinese hamster based on a hybrid assembly strategy.</title>
        <authorList>
            <person name="Rupp O."/>
            <person name="MacDonald M.L."/>
            <person name="Li S."/>
            <person name="Dhiman H."/>
            <person name="Polson S."/>
            <person name="Griep S."/>
            <person name="Heffner K."/>
            <person name="Hernandez I."/>
            <person name="Brinkrolf K."/>
            <person name="Jadhav V."/>
            <person name="Samoudi M."/>
            <person name="Hao H."/>
            <person name="Kingham B."/>
            <person name="Goesmann A."/>
            <person name="Betenbaugh M.J."/>
            <person name="Lewis N.E."/>
            <person name="Borth N."/>
            <person name="Lee K.H."/>
        </authorList>
    </citation>
    <scope>NUCLEOTIDE SEQUENCE [LARGE SCALE GENOMIC DNA]</scope>
    <source>
        <strain evidence="23">17A/GY</strain>
    </source>
</reference>
<dbReference type="RefSeq" id="XP_035300068.1">
    <property type="nucleotide sequence ID" value="XM_035444177.1"/>
</dbReference>
<dbReference type="GO" id="GO:0032587">
    <property type="term" value="C:ruffle membrane"/>
    <property type="evidence" value="ECO:0007669"/>
    <property type="project" value="UniProtKB-SubCell"/>
</dbReference>
<dbReference type="PROSITE" id="PS00018">
    <property type="entry name" value="EF_HAND_1"/>
    <property type="match status" value="1"/>
</dbReference>
<evidence type="ECO:0000256" key="12">
    <source>
        <dbReference type="ARBA" id="ARBA00023013"/>
    </source>
</evidence>
<comment type="function">
    <text evidence="20">Functions as an integral cofactor in cell pH regulation by controlling plasma membrane-type Na(+)/H(+) exchange activity. Promotes the maturation, transport, cell surface stability and exchange activity of SLC9A1/NHE1 at the plasma membrane. Promotes the induction of hematopoietic stem cell differentiation toward megakaryocytic lineage. Essential for the coupling of ERK cascade activation with the expression of ETS family genes in megakaryocytic differentiation. Also involved in granulocytic differentiation in a ERK-dependent manner. Inhibits the phosphatase activity of calcineurin.</text>
</comment>
<dbReference type="OrthoDB" id="191686at2759"/>
<keyword evidence="12" id="KW-0649">Protein kinase inhibitor</keyword>
<evidence type="ECO:0000256" key="17">
    <source>
        <dbReference type="ARBA" id="ARBA00038164"/>
    </source>
</evidence>
<keyword evidence="8" id="KW-0519">Myristate</keyword>
<dbReference type="InterPro" id="IPR018247">
    <property type="entry name" value="EF_Hand_1_Ca_BS"/>
</dbReference>
<reference evidence="24" key="3">
    <citation type="submission" date="2025-08" db="UniProtKB">
        <authorList>
            <consortium name="RefSeq"/>
        </authorList>
    </citation>
    <scope>IDENTIFICATION</scope>
    <source>
        <strain evidence="24">17A/GY</strain>
        <tissue evidence="24">Liver</tissue>
    </source>
</reference>
<keyword evidence="11" id="KW-0106">Calcium</keyword>
<keyword evidence="9" id="KW-0479">Metal-binding</keyword>
<evidence type="ECO:0000256" key="19">
    <source>
        <dbReference type="ARBA" id="ARBA00042981"/>
    </source>
</evidence>
<dbReference type="GO" id="GO:0005737">
    <property type="term" value="C:cytoplasm"/>
    <property type="evidence" value="ECO:0007669"/>
    <property type="project" value="UniProtKB-SubCell"/>
</dbReference>
<comment type="subunit">
    <text evidence="21">Monomer. Homodimer; disulfide-linked. Interacts with SLC9A1/NHE1; the interaction enables an optimal Na(+)/H(+) exchange activity.</text>
</comment>
<dbReference type="GeneID" id="100757834"/>
<keyword evidence="23" id="KW-1185">Reference proteome</keyword>
<evidence type="ECO:0000256" key="18">
    <source>
        <dbReference type="ARBA" id="ARBA00041032"/>
    </source>
</evidence>
<dbReference type="PROSITE" id="PS50222">
    <property type="entry name" value="EF_HAND_2"/>
    <property type="match status" value="1"/>
</dbReference>
<dbReference type="RefSeq" id="XP_035313480.1">
    <property type="nucleotide sequence ID" value="XM_035457589.1"/>
</dbReference>
<dbReference type="GO" id="GO:0030154">
    <property type="term" value="P:cell differentiation"/>
    <property type="evidence" value="ECO:0007669"/>
    <property type="project" value="UniProtKB-KW"/>
</dbReference>
<evidence type="ECO:0000256" key="20">
    <source>
        <dbReference type="ARBA" id="ARBA00057447"/>
    </source>
</evidence>
<accession>A0A9J7GZI3</accession>
<gene>
    <name evidence="24" type="primary">Tesc</name>
</gene>
<dbReference type="AlphaFoldDB" id="A0A9J7GZI3"/>
<name>A0A9J7GZI3_CRIGR</name>
<reference evidence="23" key="2">
    <citation type="journal article" date="2020" name="Biotechnol. Bioeng.">
        <title>Chromosome-scale scaffolds for the Chinese hamster reference genome assembly to facilitate the study of the CHO epigenome.</title>
        <authorList>
            <person name="Hilliard W."/>
            <person name="MacDonald M."/>
            <person name="Lee K.H."/>
        </authorList>
    </citation>
    <scope>NUCLEOTIDE SEQUENCE [LARGE SCALE GENOMIC DNA]</scope>
    <source>
        <strain evidence="23">17A/GY</strain>
    </source>
</reference>
<dbReference type="PANTHER" id="PTHR46823">
    <property type="entry name" value="CALCINEURIN B HOMOLOGOUS PROTEIN 3"/>
    <property type="match status" value="1"/>
</dbReference>
<evidence type="ECO:0000256" key="21">
    <source>
        <dbReference type="ARBA" id="ARBA00065843"/>
    </source>
</evidence>
<evidence type="ECO:0000313" key="23">
    <source>
        <dbReference type="Proteomes" id="UP001108280"/>
    </source>
</evidence>
<evidence type="ECO:0000256" key="9">
    <source>
        <dbReference type="ARBA" id="ARBA00022723"/>
    </source>
</evidence>
<protein>
    <recommendedName>
        <fullName evidence="18">Calcineurin B homologous protein 3</fullName>
    </recommendedName>
    <alternativeName>
        <fullName evidence="19">Tescalcin</fullName>
    </alternativeName>
</protein>
<keyword evidence="14" id="KW-0539">Nucleus</keyword>
<comment type="subcellular location">
    <subcellularLocation>
        <location evidence="3">Cell projection</location>
        <location evidence="3">Lamellipodium</location>
    </subcellularLocation>
    <subcellularLocation>
        <location evidence="4">Cell projection</location>
        <location evidence="4">Ruffle membrane</location>
    </subcellularLocation>
    <subcellularLocation>
        <location evidence="2">Cytoplasm</location>
    </subcellularLocation>
    <subcellularLocation>
        <location evidence="5">Membrane</location>
        <topology evidence="5">Lipid-anchor</topology>
    </subcellularLocation>
    <subcellularLocation>
        <location evidence="1">Nucleus</location>
    </subcellularLocation>
</comment>
<evidence type="ECO:0000256" key="2">
    <source>
        <dbReference type="ARBA" id="ARBA00004496"/>
    </source>
</evidence>
<dbReference type="CTD" id="54997"/>
<evidence type="ECO:0000256" key="7">
    <source>
        <dbReference type="ARBA" id="ARBA00022490"/>
    </source>
</evidence>
<keyword evidence="13" id="KW-0472">Membrane</keyword>
<evidence type="ECO:0000256" key="1">
    <source>
        <dbReference type="ARBA" id="ARBA00004123"/>
    </source>
</evidence>
<proteinExistence type="inferred from homology"/>
<evidence type="ECO:0000313" key="24">
    <source>
        <dbReference type="RefSeq" id="XP_035300068.1"/>
    </source>
</evidence>
<evidence type="ECO:0000256" key="10">
    <source>
        <dbReference type="ARBA" id="ARBA00022782"/>
    </source>
</evidence>